<dbReference type="EMBL" id="CATNWA010002574">
    <property type="protein sequence ID" value="CAI9543238.1"/>
    <property type="molecule type" value="Genomic_DNA"/>
</dbReference>
<protein>
    <submittedName>
        <fullName evidence="2">Uncharacterized protein</fullName>
    </submittedName>
</protein>
<keyword evidence="3" id="KW-1185">Reference proteome</keyword>
<gene>
    <name evidence="2" type="ORF">SPARVUS_LOCUS2247258</name>
</gene>
<evidence type="ECO:0000256" key="1">
    <source>
        <dbReference type="SAM" id="MobiDB-lite"/>
    </source>
</evidence>
<feature type="compositionally biased region" description="Basic and acidic residues" evidence="1">
    <location>
        <begin position="22"/>
        <end position="31"/>
    </location>
</feature>
<dbReference type="Proteomes" id="UP001162483">
    <property type="component" value="Unassembled WGS sequence"/>
</dbReference>
<accession>A0ABN9B6N4</accession>
<evidence type="ECO:0000313" key="3">
    <source>
        <dbReference type="Proteomes" id="UP001162483"/>
    </source>
</evidence>
<proteinExistence type="predicted"/>
<reference evidence="2" key="1">
    <citation type="submission" date="2023-05" db="EMBL/GenBank/DDBJ databases">
        <authorList>
            <person name="Stuckert A."/>
        </authorList>
    </citation>
    <scope>NUCLEOTIDE SEQUENCE</scope>
</reference>
<comment type="caution">
    <text evidence="2">The sequence shown here is derived from an EMBL/GenBank/DDBJ whole genome shotgun (WGS) entry which is preliminary data.</text>
</comment>
<evidence type="ECO:0000313" key="2">
    <source>
        <dbReference type="EMBL" id="CAI9543238.1"/>
    </source>
</evidence>
<name>A0ABN9B6N4_9NEOB</name>
<feature type="compositionally biased region" description="Basic and acidic residues" evidence="1">
    <location>
        <begin position="48"/>
        <end position="62"/>
    </location>
</feature>
<organism evidence="2 3">
    <name type="scientific">Staurois parvus</name>
    <dbReference type="NCBI Taxonomy" id="386267"/>
    <lineage>
        <taxon>Eukaryota</taxon>
        <taxon>Metazoa</taxon>
        <taxon>Chordata</taxon>
        <taxon>Craniata</taxon>
        <taxon>Vertebrata</taxon>
        <taxon>Euteleostomi</taxon>
        <taxon>Amphibia</taxon>
        <taxon>Batrachia</taxon>
        <taxon>Anura</taxon>
        <taxon>Neobatrachia</taxon>
        <taxon>Ranoidea</taxon>
        <taxon>Ranidae</taxon>
        <taxon>Staurois</taxon>
    </lineage>
</organism>
<feature type="region of interest" description="Disordered" evidence="1">
    <location>
        <begin position="1"/>
        <end position="106"/>
    </location>
</feature>
<feature type="compositionally biased region" description="Polar residues" evidence="1">
    <location>
        <begin position="63"/>
        <end position="100"/>
    </location>
</feature>
<sequence length="198" mass="22419">MGKTSRFPKPQMEIRFSPVKPNKMEVKHHGDNLPITVRITRTSRKRKSGEMEQDIVKNENWKNTRTNKMTPFTTASPAVNSSELKKQTLTKQPSTSSTASSRKKDGTLQRLGEFLQSSPSIFQHKAKKLLGTIAAPKTTDMISGNKEESKPKKTRRKLYTAEISAPLDIPASAIIMDTKEKESDHLIMKRRLRTRTAK</sequence>